<accession>A0ABR8MSL0</accession>
<organism evidence="1 2">
    <name type="scientific">Paenibacillus terricola</name>
    <dbReference type="NCBI Taxonomy" id="2763503"/>
    <lineage>
        <taxon>Bacteria</taxon>
        <taxon>Bacillati</taxon>
        <taxon>Bacillota</taxon>
        <taxon>Bacilli</taxon>
        <taxon>Bacillales</taxon>
        <taxon>Paenibacillaceae</taxon>
        <taxon>Paenibacillus</taxon>
    </lineage>
</organism>
<keyword evidence="2" id="KW-1185">Reference proteome</keyword>
<proteinExistence type="predicted"/>
<dbReference type="Proteomes" id="UP000609346">
    <property type="component" value="Unassembled WGS sequence"/>
</dbReference>
<evidence type="ECO:0000313" key="2">
    <source>
        <dbReference type="Proteomes" id="UP000609346"/>
    </source>
</evidence>
<evidence type="ECO:0000313" key="1">
    <source>
        <dbReference type="EMBL" id="MBD3917902.1"/>
    </source>
</evidence>
<name>A0ABR8MSL0_9BACL</name>
<sequence>MSFNPVIIDIADSGDYNNKEKIYQLIVTLDDYSRTRFFLKKDPEWQLVDVARLLNIPCPVCRKDYYCSCMKRHLPRLEEQFKAKIDSYADRLKFIG</sequence>
<reference evidence="1 2" key="1">
    <citation type="submission" date="2020-09" db="EMBL/GenBank/DDBJ databases">
        <title>Paenibacillus sp. strain PR3 16S rRNA gene Genome sequencing and assembly.</title>
        <authorList>
            <person name="Kim J."/>
        </authorList>
    </citation>
    <scope>NUCLEOTIDE SEQUENCE [LARGE SCALE GENOMIC DNA]</scope>
    <source>
        <strain evidence="1 2">PR3</strain>
    </source>
</reference>
<protein>
    <submittedName>
        <fullName evidence="1">Uncharacterized protein</fullName>
    </submittedName>
</protein>
<dbReference type="RefSeq" id="WP_191202156.1">
    <property type="nucleotide sequence ID" value="NZ_JACXZA010000001.1"/>
</dbReference>
<comment type="caution">
    <text evidence="1">The sequence shown here is derived from an EMBL/GenBank/DDBJ whole genome shotgun (WGS) entry which is preliminary data.</text>
</comment>
<dbReference type="EMBL" id="JACXZA010000001">
    <property type="protein sequence ID" value="MBD3917902.1"/>
    <property type="molecule type" value="Genomic_DNA"/>
</dbReference>
<gene>
    <name evidence="1" type="ORF">H8B09_03985</name>
</gene>